<proteinExistence type="predicted"/>
<feature type="repeat" description="ANK" evidence="3">
    <location>
        <begin position="34"/>
        <end position="66"/>
    </location>
</feature>
<evidence type="ECO:0000256" key="2">
    <source>
        <dbReference type="ARBA" id="ARBA00023043"/>
    </source>
</evidence>
<dbReference type="Gene3D" id="2.60.40.150">
    <property type="entry name" value="C2 domain"/>
    <property type="match status" value="1"/>
</dbReference>
<organism evidence="5 6">
    <name type="scientific">Paralvinella palmiformis</name>
    <dbReference type="NCBI Taxonomy" id="53620"/>
    <lineage>
        <taxon>Eukaryota</taxon>
        <taxon>Metazoa</taxon>
        <taxon>Spiralia</taxon>
        <taxon>Lophotrochozoa</taxon>
        <taxon>Annelida</taxon>
        <taxon>Polychaeta</taxon>
        <taxon>Sedentaria</taxon>
        <taxon>Canalipalpata</taxon>
        <taxon>Terebellida</taxon>
        <taxon>Terebelliformia</taxon>
        <taxon>Alvinellidae</taxon>
        <taxon>Paralvinella</taxon>
    </lineage>
</organism>
<keyword evidence="1" id="KW-0677">Repeat</keyword>
<feature type="region of interest" description="Disordered" evidence="4">
    <location>
        <begin position="469"/>
        <end position="492"/>
    </location>
</feature>
<keyword evidence="2 3" id="KW-0040">ANK repeat</keyword>
<dbReference type="EMBL" id="JAODUP010000302">
    <property type="protein sequence ID" value="KAK2153268.1"/>
    <property type="molecule type" value="Genomic_DNA"/>
</dbReference>
<dbReference type="GO" id="GO:0004842">
    <property type="term" value="F:ubiquitin-protein transferase activity"/>
    <property type="evidence" value="ECO:0007669"/>
    <property type="project" value="TreeGrafter"/>
</dbReference>
<dbReference type="PROSITE" id="PS50088">
    <property type="entry name" value="ANK_REPEAT"/>
    <property type="match status" value="2"/>
</dbReference>
<dbReference type="InterPro" id="IPR002110">
    <property type="entry name" value="Ankyrin_rpt"/>
</dbReference>
<dbReference type="AlphaFoldDB" id="A0AAD9JIF1"/>
<evidence type="ECO:0000256" key="4">
    <source>
        <dbReference type="SAM" id="MobiDB-lite"/>
    </source>
</evidence>
<dbReference type="Gene3D" id="1.25.40.20">
    <property type="entry name" value="Ankyrin repeat-containing domain"/>
    <property type="match status" value="1"/>
</dbReference>
<dbReference type="Pfam" id="PF12796">
    <property type="entry name" value="Ank_2"/>
    <property type="match status" value="1"/>
</dbReference>
<dbReference type="Proteomes" id="UP001208570">
    <property type="component" value="Unassembled WGS sequence"/>
</dbReference>
<feature type="region of interest" description="Disordered" evidence="4">
    <location>
        <begin position="625"/>
        <end position="648"/>
    </location>
</feature>
<feature type="region of interest" description="Disordered" evidence="4">
    <location>
        <begin position="259"/>
        <end position="283"/>
    </location>
</feature>
<evidence type="ECO:0000313" key="6">
    <source>
        <dbReference type="Proteomes" id="UP001208570"/>
    </source>
</evidence>
<dbReference type="GO" id="GO:0070531">
    <property type="term" value="C:BRCA1-A complex"/>
    <property type="evidence" value="ECO:0007669"/>
    <property type="project" value="TreeGrafter"/>
</dbReference>
<feature type="repeat" description="ANK" evidence="3">
    <location>
        <begin position="68"/>
        <end position="100"/>
    </location>
</feature>
<dbReference type="PANTHER" id="PTHR24171:SF8">
    <property type="entry name" value="BRCA1-ASSOCIATED RING DOMAIN PROTEIN 1"/>
    <property type="match status" value="1"/>
</dbReference>
<dbReference type="GO" id="GO:0085020">
    <property type="term" value="P:protein K6-linked ubiquitination"/>
    <property type="evidence" value="ECO:0007669"/>
    <property type="project" value="TreeGrafter"/>
</dbReference>
<dbReference type="PROSITE" id="PS50297">
    <property type="entry name" value="ANK_REP_REGION"/>
    <property type="match status" value="2"/>
</dbReference>
<comment type="caution">
    <text evidence="5">The sequence shown here is derived from an EMBL/GenBank/DDBJ whole genome shotgun (WGS) entry which is preliminary data.</text>
</comment>
<dbReference type="SMART" id="SM00248">
    <property type="entry name" value="ANK"/>
    <property type="match status" value="3"/>
</dbReference>
<gene>
    <name evidence="5" type="ORF">LSH36_302g03013</name>
</gene>
<dbReference type="SUPFAM" id="SSF49562">
    <property type="entry name" value="C2 domain (Calcium/lipid-binding domain, CaLB)"/>
    <property type="match status" value="1"/>
</dbReference>
<dbReference type="PANTHER" id="PTHR24171">
    <property type="entry name" value="ANKYRIN REPEAT DOMAIN-CONTAINING PROTEIN 39-RELATED"/>
    <property type="match status" value="1"/>
</dbReference>
<evidence type="ECO:0000256" key="3">
    <source>
        <dbReference type="PROSITE-ProRule" id="PRU00023"/>
    </source>
</evidence>
<sequence>MADTPLHEAVRYSDLEEVSKALNEGYNPNELGAYQWTPLHEACNNGDTEIVKLLLQHNGDPDVKDSLRGCTSVHYAASQDNIECLKLLLAAGARCDVVNCDRQSALDVSVGDCQELLQAEYHSNIIYNCQEIELSKKKLIDGTSVSSANHSYHKSDDDLCLSDSGSKDVGDQDSLQDLDQISIGSGGSACSHPSWGSDGIVRLNSKQVLGNIQLSFEYNSKKSTLKIRVWKVMDLLMPPSDTSMIHSIYVKSYLQPDKQKQTKRKTEEIKIEQKSPRHGDKTLQSGSEIFKSSSFSFSKSLEYQNINSSLISSQELLLLVCITQKYTRRSFTIATWSMPLKSAIKRVLKEKYALKACISSAIPEHMKVYNATELQVIKSRTFGSNPSLICRSSSKWTETSQERSVSDSDLKRERSSRHGRESSIEITVQEKPDLELEDALQQILIMEKEQASIEGRPLSTTVDLTMRREEKRSTKSLSKSLIDDDSNDSSIEGVKVEPNTQLAEVEIHIPDTDLPAGVHHVTEMSHIKRPKGVVEPDLNETVVTEICRRKADVEISIQKPEVMTWDYYSETPEFSSVVIHNGQEDDLSSVRLPMAATLELPEVHGSFMSTSHDDQSVVVDVPRLSSLHDDNNGHRHHHHFTNTDNTPK</sequence>
<dbReference type="SUPFAM" id="SSF48403">
    <property type="entry name" value="Ankyrin repeat"/>
    <property type="match status" value="1"/>
</dbReference>
<reference evidence="5" key="1">
    <citation type="journal article" date="2023" name="Mol. Biol. Evol.">
        <title>Third-Generation Sequencing Reveals the Adaptive Role of the Epigenome in Three Deep-Sea Polychaetes.</title>
        <authorList>
            <person name="Perez M."/>
            <person name="Aroh O."/>
            <person name="Sun Y."/>
            <person name="Lan Y."/>
            <person name="Juniper S.K."/>
            <person name="Young C.R."/>
            <person name="Angers B."/>
            <person name="Qian P.Y."/>
        </authorList>
    </citation>
    <scope>NUCLEOTIDE SEQUENCE</scope>
    <source>
        <strain evidence="5">P08H-3</strain>
    </source>
</reference>
<feature type="compositionally biased region" description="Basic and acidic residues" evidence="4">
    <location>
        <begin position="259"/>
        <end position="281"/>
    </location>
</feature>
<accession>A0AAD9JIF1</accession>
<dbReference type="InterPro" id="IPR036770">
    <property type="entry name" value="Ankyrin_rpt-contain_sf"/>
</dbReference>
<keyword evidence="6" id="KW-1185">Reference proteome</keyword>
<evidence type="ECO:0000313" key="5">
    <source>
        <dbReference type="EMBL" id="KAK2153268.1"/>
    </source>
</evidence>
<dbReference type="InterPro" id="IPR035892">
    <property type="entry name" value="C2_domain_sf"/>
</dbReference>
<feature type="region of interest" description="Disordered" evidence="4">
    <location>
        <begin position="400"/>
        <end position="429"/>
    </location>
</feature>
<protein>
    <submittedName>
        <fullName evidence="5">Uncharacterized protein</fullName>
    </submittedName>
</protein>
<dbReference type="GO" id="GO:0031436">
    <property type="term" value="C:BRCA1-BARD1 complex"/>
    <property type="evidence" value="ECO:0007669"/>
    <property type="project" value="TreeGrafter"/>
</dbReference>
<evidence type="ECO:0000256" key="1">
    <source>
        <dbReference type="ARBA" id="ARBA00022737"/>
    </source>
</evidence>
<name>A0AAD9JIF1_9ANNE</name>